<sequence>MRILLWHVHGGWTDAFVRGPHEYLVPVDDRRGPWGLGRDDRDWPAAREVPFAALRDEEVDLVVLQRTEELVLAEALLGRKPGAEVPAVFVEHNTPQPHAATTRHPLADRDDLLVVHVTHFNELMWDVGRTRSTVVEHGVPDPGHRYVGDLERLAVVVNEPVRRGRITGTDLLPRFTAAGGIDVFGIDADRVPAALDIDPQRVRPSGNLSTSELHAAMARRRLYLHPVRWTSLGLSLIEAMHLGMPVVALQTTEAARAIPPGAGFVSANVGELVAAARWLLEDHDEAIRLGAAGREAALERYRLSRFLTDWDAVIADEVERARGRGRVVALKGAGAGSRPLGRVG</sequence>
<reference evidence="5" key="2">
    <citation type="submission" date="2016-10" db="EMBL/GenBank/DDBJ databases">
        <authorList>
            <person name="Varghese N."/>
            <person name="Submissions S."/>
        </authorList>
    </citation>
    <scope>NUCLEOTIDE SEQUENCE [LARGE SCALE GENOMIC DNA]</scope>
    <source>
        <strain evidence="5">CPCC 202695</strain>
    </source>
</reference>
<protein>
    <submittedName>
        <fullName evidence="4">Glycosyl transferases group 1</fullName>
    </submittedName>
</protein>
<dbReference type="Proteomes" id="UP000893823">
    <property type="component" value="Unassembled WGS sequence"/>
</dbReference>
<evidence type="ECO:0000313" key="4">
    <source>
        <dbReference type="EMBL" id="SDS23887.1"/>
    </source>
</evidence>
<dbReference type="OrthoDB" id="9794513at2"/>
<name>A0A1H1QKN4_9MICO</name>
<reference evidence="3" key="3">
    <citation type="submission" date="2022-06" db="EMBL/GenBank/DDBJ databases">
        <title>Genomic Encyclopedia of Type Strains, Phase III (KMG-III): the genomes of soil and plant-associated and newly described type strains.</title>
        <authorList>
            <person name="Whitman W."/>
        </authorList>
    </citation>
    <scope>NUCLEOTIDE SEQUENCE</scope>
    <source>
        <strain evidence="3">CPCC 202695</strain>
    </source>
</reference>
<evidence type="ECO:0000313" key="5">
    <source>
        <dbReference type="Proteomes" id="UP000199482"/>
    </source>
</evidence>
<dbReference type="RefSeq" id="WP_092669759.1">
    <property type="nucleotide sequence ID" value="NZ_BMDN01000003.1"/>
</dbReference>
<gene>
    <name evidence="3" type="ORF">BCL57_001875</name>
    <name evidence="4" type="ORF">SAMN04489721_0999</name>
</gene>
<evidence type="ECO:0000256" key="1">
    <source>
        <dbReference type="ARBA" id="ARBA00022679"/>
    </source>
</evidence>
<dbReference type="EMBL" id="LT629755">
    <property type="protein sequence ID" value="SDS23887.1"/>
    <property type="molecule type" value="Genomic_DNA"/>
</dbReference>
<dbReference type="Pfam" id="PF00534">
    <property type="entry name" value="Glycos_transf_1"/>
    <property type="match status" value="1"/>
</dbReference>
<proteinExistence type="predicted"/>
<reference evidence="4" key="1">
    <citation type="submission" date="2016-10" db="EMBL/GenBank/DDBJ databases">
        <authorList>
            <person name="de Groot N.N."/>
        </authorList>
    </citation>
    <scope>NUCLEOTIDE SEQUENCE [LARGE SCALE GENOMIC DNA]</scope>
    <source>
        <strain evidence="4">CPCC 202695</strain>
    </source>
</reference>
<dbReference type="GO" id="GO:0016757">
    <property type="term" value="F:glycosyltransferase activity"/>
    <property type="evidence" value="ECO:0007669"/>
    <property type="project" value="InterPro"/>
</dbReference>
<evidence type="ECO:0000313" key="3">
    <source>
        <dbReference type="EMBL" id="MCP2367716.1"/>
    </source>
</evidence>
<dbReference type="InterPro" id="IPR001296">
    <property type="entry name" value="Glyco_trans_1"/>
</dbReference>
<accession>A0A1H1QKN4</accession>
<dbReference type="Gene3D" id="3.40.50.2000">
    <property type="entry name" value="Glycogen Phosphorylase B"/>
    <property type="match status" value="1"/>
</dbReference>
<evidence type="ECO:0000313" key="6">
    <source>
        <dbReference type="Proteomes" id="UP000893823"/>
    </source>
</evidence>
<keyword evidence="6" id="KW-1185">Reference proteome</keyword>
<keyword evidence="1 4" id="KW-0808">Transferase</keyword>
<organism evidence="4 5">
    <name type="scientific">Agromyces flavus</name>
    <dbReference type="NCBI Taxonomy" id="589382"/>
    <lineage>
        <taxon>Bacteria</taxon>
        <taxon>Bacillati</taxon>
        <taxon>Actinomycetota</taxon>
        <taxon>Actinomycetes</taxon>
        <taxon>Micrococcales</taxon>
        <taxon>Microbacteriaceae</taxon>
        <taxon>Agromyces</taxon>
    </lineage>
</organism>
<dbReference type="Proteomes" id="UP000199482">
    <property type="component" value="Chromosome I"/>
</dbReference>
<dbReference type="EMBL" id="SODL02000003">
    <property type="protein sequence ID" value="MCP2367716.1"/>
    <property type="molecule type" value="Genomic_DNA"/>
</dbReference>
<dbReference type="STRING" id="589382.SAMN04489721_0999"/>
<evidence type="ECO:0000259" key="2">
    <source>
        <dbReference type="Pfam" id="PF00534"/>
    </source>
</evidence>
<feature type="domain" description="Glycosyl transferase family 1" evidence="2">
    <location>
        <begin position="202"/>
        <end position="295"/>
    </location>
</feature>
<dbReference type="SUPFAM" id="SSF53756">
    <property type="entry name" value="UDP-Glycosyltransferase/glycogen phosphorylase"/>
    <property type="match status" value="1"/>
</dbReference>
<dbReference type="AlphaFoldDB" id="A0A1H1QKN4"/>